<dbReference type="Gene3D" id="1.10.287.1480">
    <property type="match status" value="1"/>
</dbReference>
<keyword evidence="3" id="KW-0687">Ribonucleoprotein</keyword>
<evidence type="ECO:0000313" key="4">
    <source>
        <dbReference type="EMBL" id="PAV80892.1"/>
    </source>
</evidence>
<dbReference type="STRING" id="2018661.A0A2A2L3Y6"/>
<dbReference type="PANTHER" id="PTHR19836:SF19">
    <property type="entry name" value="SMALL RIBOSOMAL SUBUNIT PROTEIN US14M"/>
    <property type="match status" value="1"/>
</dbReference>
<evidence type="ECO:0008006" key="6">
    <source>
        <dbReference type="Google" id="ProtNLM"/>
    </source>
</evidence>
<comment type="caution">
    <text evidence="4">The sequence shown here is derived from an EMBL/GenBank/DDBJ whole genome shotgun (WGS) entry which is preliminary data.</text>
</comment>
<organism evidence="4 5">
    <name type="scientific">Diploscapter pachys</name>
    <dbReference type="NCBI Taxonomy" id="2018661"/>
    <lineage>
        <taxon>Eukaryota</taxon>
        <taxon>Metazoa</taxon>
        <taxon>Ecdysozoa</taxon>
        <taxon>Nematoda</taxon>
        <taxon>Chromadorea</taxon>
        <taxon>Rhabditida</taxon>
        <taxon>Rhabditina</taxon>
        <taxon>Rhabditomorpha</taxon>
        <taxon>Rhabditoidea</taxon>
        <taxon>Rhabditidae</taxon>
        <taxon>Diploscapter</taxon>
    </lineage>
</organism>
<accession>A0A2A2L3Y6</accession>
<evidence type="ECO:0000256" key="2">
    <source>
        <dbReference type="ARBA" id="ARBA00022980"/>
    </source>
</evidence>
<dbReference type="AlphaFoldDB" id="A0A2A2L3Y6"/>
<dbReference type="InterPro" id="IPR001209">
    <property type="entry name" value="Ribosomal_uS14"/>
</dbReference>
<keyword evidence="5" id="KW-1185">Reference proteome</keyword>
<dbReference type="PANTHER" id="PTHR19836">
    <property type="entry name" value="30S RIBOSOMAL PROTEIN S14"/>
    <property type="match status" value="1"/>
</dbReference>
<dbReference type="GO" id="GO:0006412">
    <property type="term" value="P:translation"/>
    <property type="evidence" value="ECO:0007669"/>
    <property type="project" value="InterPro"/>
</dbReference>
<gene>
    <name evidence="4" type="ORF">WR25_06897</name>
</gene>
<dbReference type="GO" id="GO:0003735">
    <property type="term" value="F:structural constituent of ribosome"/>
    <property type="evidence" value="ECO:0007669"/>
    <property type="project" value="InterPro"/>
</dbReference>
<name>A0A2A2L3Y6_9BILA</name>
<evidence type="ECO:0000256" key="1">
    <source>
        <dbReference type="ARBA" id="ARBA00009083"/>
    </source>
</evidence>
<protein>
    <recommendedName>
        <fullName evidence="6">Ribosomal protein S14</fullName>
    </recommendedName>
</protein>
<dbReference type="EMBL" id="LIAE01007222">
    <property type="protein sequence ID" value="PAV80892.1"/>
    <property type="molecule type" value="Genomic_DNA"/>
</dbReference>
<evidence type="ECO:0000313" key="5">
    <source>
        <dbReference type="Proteomes" id="UP000218231"/>
    </source>
</evidence>
<proteinExistence type="inferred from homology"/>
<dbReference type="Proteomes" id="UP000218231">
    <property type="component" value="Unassembled WGS sequence"/>
</dbReference>
<comment type="similarity">
    <text evidence="1">Belongs to the universal ribosomal protein uS14 family.</text>
</comment>
<keyword evidence="2" id="KW-0689">Ribosomal protein</keyword>
<evidence type="ECO:0000256" key="3">
    <source>
        <dbReference type="ARBA" id="ARBA00023274"/>
    </source>
</evidence>
<reference evidence="4 5" key="1">
    <citation type="journal article" date="2017" name="Curr. Biol.">
        <title>Genome architecture and evolution of a unichromosomal asexual nematode.</title>
        <authorList>
            <person name="Fradin H."/>
            <person name="Zegar C."/>
            <person name="Gutwein M."/>
            <person name="Lucas J."/>
            <person name="Kovtun M."/>
            <person name="Corcoran D."/>
            <person name="Baugh L.R."/>
            <person name="Kiontke K."/>
            <person name="Gunsalus K."/>
            <person name="Fitch D.H."/>
            <person name="Piano F."/>
        </authorList>
    </citation>
    <scope>NUCLEOTIDE SEQUENCE [LARGE SCALE GENOMIC DNA]</scope>
    <source>
        <strain evidence="4">PF1309</strain>
    </source>
</reference>
<dbReference type="SUPFAM" id="SSF57716">
    <property type="entry name" value="Glucocorticoid receptor-like (DNA-binding domain)"/>
    <property type="match status" value="1"/>
</dbReference>
<dbReference type="GO" id="GO:0005763">
    <property type="term" value="C:mitochondrial small ribosomal subunit"/>
    <property type="evidence" value="ECO:0007669"/>
    <property type="project" value="TreeGrafter"/>
</dbReference>
<dbReference type="OrthoDB" id="413436at2759"/>
<dbReference type="Pfam" id="PF00253">
    <property type="entry name" value="Ribosomal_S14"/>
    <property type="match status" value="1"/>
</dbReference>
<sequence length="207" mass="24156">MLKLLSSAAHSFLRPTAVRPVASISSFRPFSSSKKDVEEEAVESVKEAAVAENAPEIPDIPDSEENEITPVVKIPYSTKAFSSYNLDKYPFYVEREWWKKGARMTFWATWRQLRDVKRRELIKETGATRMRMRALKWNTVLPQAIRDEAADYMDNMPKYSHPKLVLNMCMFTGRQRGKIKPYRVNRHIFRRMADHAQLSGVQRAMWN</sequence>